<dbReference type="Proteomes" id="UP000759298">
    <property type="component" value="Unassembled WGS sequence"/>
</dbReference>
<keyword evidence="3" id="KW-1185">Reference proteome</keyword>
<evidence type="ECO:0000313" key="2">
    <source>
        <dbReference type="EMBL" id="MBY8338271.1"/>
    </source>
</evidence>
<comment type="caution">
    <text evidence="2">The sequence shown here is derived from an EMBL/GenBank/DDBJ whole genome shotgun (WGS) entry which is preliminary data.</text>
</comment>
<feature type="transmembrane region" description="Helical" evidence="1">
    <location>
        <begin position="191"/>
        <end position="212"/>
    </location>
</feature>
<evidence type="ECO:0000256" key="1">
    <source>
        <dbReference type="SAM" id="Phobius"/>
    </source>
</evidence>
<keyword evidence="1" id="KW-0812">Transmembrane</keyword>
<proteinExistence type="predicted"/>
<organism evidence="2 3">
    <name type="scientific">Alteriqipengyuania abyssalis</name>
    <dbReference type="NCBI Taxonomy" id="2860200"/>
    <lineage>
        <taxon>Bacteria</taxon>
        <taxon>Pseudomonadati</taxon>
        <taxon>Pseudomonadota</taxon>
        <taxon>Alphaproteobacteria</taxon>
        <taxon>Sphingomonadales</taxon>
        <taxon>Erythrobacteraceae</taxon>
        <taxon>Alteriqipengyuania</taxon>
    </lineage>
</organism>
<protein>
    <recommendedName>
        <fullName evidence="4">DUF1772 domain-containing protein</fullName>
    </recommendedName>
</protein>
<feature type="transmembrane region" description="Helical" evidence="1">
    <location>
        <begin position="90"/>
        <end position="111"/>
    </location>
</feature>
<feature type="transmembrane region" description="Helical" evidence="1">
    <location>
        <begin position="162"/>
        <end position="184"/>
    </location>
</feature>
<sequence length="213" mass="24082">MSEFDITFELFTLLLGLTMAEVLAGYARTYKLRSRIRHNRLAYGDQGGDGVVEQVRIGWLVPLSAAVVLFHQATFWLFMFDVQGNVPLNFLSLICVLGVIGWYYLISAALWPDEPEAWPDFDAYYMAHRRFIWFGVIAVALLADFGRALFEPPLEPTTAPAWIVSTVDWTNNVGSVAILAMPFIRSRRWAIAVLVVLNLHFVVLAALSPWVFI</sequence>
<gene>
    <name evidence="2" type="ORF">KYN89_14575</name>
</gene>
<dbReference type="RefSeq" id="WP_222825749.1">
    <property type="nucleotide sequence ID" value="NZ_JAHWXP010000004.1"/>
</dbReference>
<reference evidence="2 3" key="1">
    <citation type="submission" date="2021-07" db="EMBL/GenBank/DDBJ databases">
        <title>Alteriqipengyuania abyssalis NZ-12B nov, sp.nov isolated from deep sea sponge in pacific ocean.</title>
        <authorList>
            <person name="Tareen S."/>
            <person name="Wink J."/>
        </authorList>
    </citation>
    <scope>NUCLEOTIDE SEQUENCE [LARGE SCALE GENOMIC DNA]</scope>
    <source>
        <strain evidence="2 3">NZ-12B</strain>
    </source>
</reference>
<feature type="transmembrane region" description="Helical" evidence="1">
    <location>
        <begin position="57"/>
        <end position="78"/>
    </location>
</feature>
<feature type="transmembrane region" description="Helical" evidence="1">
    <location>
        <begin position="6"/>
        <end position="27"/>
    </location>
</feature>
<accession>A0ABS7PH43</accession>
<evidence type="ECO:0008006" key="4">
    <source>
        <dbReference type="Google" id="ProtNLM"/>
    </source>
</evidence>
<keyword evidence="1" id="KW-0472">Membrane</keyword>
<evidence type="ECO:0000313" key="3">
    <source>
        <dbReference type="Proteomes" id="UP000759298"/>
    </source>
</evidence>
<feature type="transmembrane region" description="Helical" evidence="1">
    <location>
        <begin position="131"/>
        <end position="150"/>
    </location>
</feature>
<keyword evidence="1" id="KW-1133">Transmembrane helix</keyword>
<dbReference type="EMBL" id="JAHWXP010000004">
    <property type="protein sequence ID" value="MBY8338271.1"/>
    <property type="molecule type" value="Genomic_DNA"/>
</dbReference>
<name>A0ABS7PH43_9SPHN</name>